<name>A0A6J5UQF5_PRUAR</name>
<dbReference type="GO" id="GO:0030246">
    <property type="term" value="F:carbohydrate binding"/>
    <property type="evidence" value="ECO:0007669"/>
    <property type="project" value="UniProtKB-KW"/>
</dbReference>
<evidence type="ECO:0000259" key="5">
    <source>
        <dbReference type="Pfam" id="PF00139"/>
    </source>
</evidence>
<dbReference type="Pfam" id="PF00139">
    <property type="entry name" value="Lectin_legB"/>
    <property type="match status" value="1"/>
</dbReference>
<protein>
    <recommendedName>
        <fullName evidence="5">Legume lectin domain-containing protein</fullName>
    </recommendedName>
</protein>
<evidence type="ECO:0000313" key="7">
    <source>
        <dbReference type="Proteomes" id="UP000507222"/>
    </source>
</evidence>
<feature type="signal peptide" evidence="4">
    <location>
        <begin position="1"/>
        <end position="25"/>
    </location>
</feature>
<evidence type="ECO:0000256" key="3">
    <source>
        <dbReference type="SAM" id="Phobius"/>
    </source>
</evidence>
<evidence type="ECO:0000256" key="1">
    <source>
        <dbReference type="ARBA" id="ARBA00007606"/>
    </source>
</evidence>
<dbReference type="SUPFAM" id="SSF49899">
    <property type="entry name" value="Concanavalin A-like lectins/glucanases"/>
    <property type="match status" value="1"/>
</dbReference>
<organism evidence="6 7">
    <name type="scientific">Prunus armeniaca</name>
    <name type="common">Apricot</name>
    <name type="synonym">Armeniaca vulgaris</name>
    <dbReference type="NCBI Taxonomy" id="36596"/>
    <lineage>
        <taxon>Eukaryota</taxon>
        <taxon>Viridiplantae</taxon>
        <taxon>Streptophyta</taxon>
        <taxon>Embryophyta</taxon>
        <taxon>Tracheophyta</taxon>
        <taxon>Spermatophyta</taxon>
        <taxon>Magnoliopsida</taxon>
        <taxon>eudicotyledons</taxon>
        <taxon>Gunneridae</taxon>
        <taxon>Pentapetalae</taxon>
        <taxon>rosids</taxon>
        <taxon>fabids</taxon>
        <taxon>Rosales</taxon>
        <taxon>Rosaceae</taxon>
        <taxon>Amygdaloideae</taxon>
        <taxon>Amygdaleae</taxon>
        <taxon>Prunus</taxon>
    </lineage>
</organism>
<comment type="similarity">
    <text evidence="1">Belongs to the leguminous lectin family.</text>
</comment>
<sequence>MAAIITLYSPKFFLVLLLLTPCATPLAVHFPTFQQSNHTSSPKLLNNKGDASSIGLPVNSTMENVIEPHNEYPSVAVESDTYRNPWPAVEDSEGNHVGIDVDSVKSNVTRTRPRNAVTAEGKLNHAWISYNSSSKNLSVAFTTYVNGSQEQVINSLSYMVDLNKYLPDWIRFGFSASTGAASALHNIISWNFTSSLGDDESLAFPGQRKKKKNLQFVPGTMDLNPTQENARNHWWLSTTIGGGGGGGGGLILVCVLGLGLFKSCKKRAPEGRAAKNLMIPHDMIEQLEKEIRRPRQFSYKELDSATRHFSEGEKLGEGEFGVVYKGYLKDLN</sequence>
<dbReference type="EMBL" id="CAEKDK010000004">
    <property type="protein sequence ID" value="CAB4277454.1"/>
    <property type="molecule type" value="Genomic_DNA"/>
</dbReference>
<dbReference type="Proteomes" id="UP000507222">
    <property type="component" value="Unassembled WGS sequence"/>
</dbReference>
<keyword evidence="3" id="KW-0812">Transmembrane</keyword>
<evidence type="ECO:0000256" key="2">
    <source>
        <dbReference type="ARBA" id="ARBA00022734"/>
    </source>
</evidence>
<dbReference type="PANTHER" id="PTHR32401">
    <property type="entry name" value="CONCANAVALIN A-LIKE LECTIN FAMILY PROTEIN"/>
    <property type="match status" value="1"/>
</dbReference>
<dbReference type="PANTHER" id="PTHR32401:SF49">
    <property type="entry name" value="OS10G0129200 PROTEIN"/>
    <property type="match status" value="1"/>
</dbReference>
<dbReference type="InterPro" id="IPR001220">
    <property type="entry name" value="Legume_lectin_dom"/>
</dbReference>
<dbReference type="Gene3D" id="2.60.120.200">
    <property type="match status" value="1"/>
</dbReference>
<dbReference type="InterPro" id="IPR013320">
    <property type="entry name" value="ConA-like_dom_sf"/>
</dbReference>
<feature type="domain" description="Legume lectin" evidence="5">
    <location>
        <begin position="45"/>
        <end position="201"/>
    </location>
</feature>
<keyword evidence="4" id="KW-0732">Signal</keyword>
<reference evidence="6 7" key="1">
    <citation type="submission" date="2020-05" db="EMBL/GenBank/DDBJ databases">
        <authorList>
            <person name="Campoy J."/>
            <person name="Schneeberger K."/>
            <person name="Spophaly S."/>
        </authorList>
    </citation>
    <scope>NUCLEOTIDE SEQUENCE [LARGE SCALE GENOMIC DNA]</scope>
    <source>
        <strain evidence="6">PruArmRojPasFocal</strain>
    </source>
</reference>
<gene>
    <name evidence="6" type="ORF">CURHAP_LOCUS27191</name>
</gene>
<feature type="chain" id="PRO_5026650764" description="Legume lectin domain-containing protein" evidence="4">
    <location>
        <begin position="26"/>
        <end position="332"/>
    </location>
</feature>
<keyword evidence="3" id="KW-0472">Membrane</keyword>
<proteinExistence type="inferred from homology"/>
<keyword evidence="2" id="KW-0430">Lectin</keyword>
<evidence type="ECO:0000313" key="6">
    <source>
        <dbReference type="EMBL" id="CAB4277454.1"/>
    </source>
</evidence>
<feature type="transmembrane region" description="Helical" evidence="3">
    <location>
        <begin position="234"/>
        <end position="261"/>
    </location>
</feature>
<dbReference type="InterPro" id="IPR050258">
    <property type="entry name" value="Leguminous_Lectin"/>
</dbReference>
<dbReference type="AlphaFoldDB" id="A0A6J5UQF5"/>
<evidence type="ECO:0000256" key="4">
    <source>
        <dbReference type="SAM" id="SignalP"/>
    </source>
</evidence>
<accession>A0A6J5UQF5</accession>
<keyword evidence="3" id="KW-1133">Transmembrane helix</keyword>
<dbReference type="Gene3D" id="3.30.200.20">
    <property type="entry name" value="Phosphorylase Kinase, domain 1"/>
    <property type="match status" value="1"/>
</dbReference>